<evidence type="ECO:0000256" key="2">
    <source>
        <dbReference type="ARBA" id="ARBA00022692"/>
    </source>
</evidence>
<organism evidence="7 8">
    <name type="scientific">Pilimelia anulata</name>
    <dbReference type="NCBI Taxonomy" id="53371"/>
    <lineage>
        <taxon>Bacteria</taxon>
        <taxon>Bacillati</taxon>
        <taxon>Actinomycetota</taxon>
        <taxon>Actinomycetes</taxon>
        <taxon>Micromonosporales</taxon>
        <taxon>Micromonosporaceae</taxon>
        <taxon>Pilimelia</taxon>
    </lineage>
</organism>
<dbReference type="PANTHER" id="PTHR33507">
    <property type="entry name" value="INNER MEMBRANE PROTEIN YBBJ"/>
    <property type="match status" value="1"/>
</dbReference>
<keyword evidence="2 5" id="KW-0812">Transmembrane</keyword>
<comment type="subcellular location">
    <subcellularLocation>
        <location evidence="1">Membrane</location>
        <topology evidence="1">Multi-pass membrane protein</topology>
    </subcellularLocation>
</comment>
<evidence type="ECO:0000256" key="3">
    <source>
        <dbReference type="ARBA" id="ARBA00022989"/>
    </source>
</evidence>
<dbReference type="EMBL" id="BMQB01000001">
    <property type="protein sequence ID" value="GGJ81472.1"/>
    <property type="molecule type" value="Genomic_DNA"/>
</dbReference>
<reference evidence="7" key="2">
    <citation type="submission" date="2020-09" db="EMBL/GenBank/DDBJ databases">
        <authorList>
            <person name="Sun Q."/>
            <person name="Ohkuma M."/>
        </authorList>
    </citation>
    <scope>NUCLEOTIDE SEQUENCE</scope>
    <source>
        <strain evidence="7">JCM 3090</strain>
    </source>
</reference>
<keyword evidence="3 5" id="KW-1133">Transmembrane helix</keyword>
<accession>A0A8J3B3V9</accession>
<protein>
    <submittedName>
        <fullName evidence="7">Membrane protein</fullName>
    </submittedName>
</protein>
<proteinExistence type="predicted"/>
<dbReference type="Proteomes" id="UP000649739">
    <property type="component" value="Unassembled WGS sequence"/>
</dbReference>
<sequence length="148" mass="15198">MSVLIWVAAGVVLAVAEVLTVTLVLAMFSVGAFSGALAAGLGASVPVQIAVFILVSLLSLVAIRPLLRRRLRPAPQPNRGIGMDSLVGSTAAVVAVVNEAAGQVRIDGELWSARAAAARYEPGTRVRVVGVDGATVWVDAAEGEEGER</sequence>
<evidence type="ECO:0000313" key="7">
    <source>
        <dbReference type="EMBL" id="GGJ81472.1"/>
    </source>
</evidence>
<keyword evidence="4 5" id="KW-0472">Membrane</keyword>
<feature type="domain" description="NfeD-like C-terminal" evidence="6">
    <location>
        <begin position="84"/>
        <end position="138"/>
    </location>
</feature>
<comment type="caution">
    <text evidence="7">The sequence shown here is derived from an EMBL/GenBank/DDBJ whole genome shotgun (WGS) entry which is preliminary data.</text>
</comment>
<dbReference type="Gene3D" id="2.40.50.140">
    <property type="entry name" value="Nucleic acid-binding proteins"/>
    <property type="match status" value="1"/>
</dbReference>
<dbReference type="SUPFAM" id="SSF141322">
    <property type="entry name" value="NfeD domain-like"/>
    <property type="match status" value="1"/>
</dbReference>
<dbReference type="Pfam" id="PF01957">
    <property type="entry name" value="NfeD"/>
    <property type="match status" value="1"/>
</dbReference>
<evidence type="ECO:0000256" key="4">
    <source>
        <dbReference type="ARBA" id="ARBA00023136"/>
    </source>
</evidence>
<dbReference type="InterPro" id="IPR002810">
    <property type="entry name" value="NfeD-like_C"/>
</dbReference>
<name>A0A8J3B3V9_9ACTN</name>
<evidence type="ECO:0000259" key="6">
    <source>
        <dbReference type="Pfam" id="PF01957"/>
    </source>
</evidence>
<dbReference type="AlphaFoldDB" id="A0A8J3B3V9"/>
<evidence type="ECO:0000256" key="1">
    <source>
        <dbReference type="ARBA" id="ARBA00004141"/>
    </source>
</evidence>
<gene>
    <name evidence="7" type="ORF">GCM10010123_09100</name>
</gene>
<evidence type="ECO:0000313" key="8">
    <source>
        <dbReference type="Proteomes" id="UP000649739"/>
    </source>
</evidence>
<dbReference type="InterPro" id="IPR052165">
    <property type="entry name" value="Membrane_assoc_protease"/>
</dbReference>
<reference evidence="7" key="1">
    <citation type="journal article" date="2014" name="Int. J. Syst. Evol. Microbiol.">
        <title>Complete genome sequence of Corynebacterium casei LMG S-19264T (=DSM 44701T), isolated from a smear-ripened cheese.</title>
        <authorList>
            <consortium name="US DOE Joint Genome Institute (JGI-PGF)"/>
            <person name="Walter F."/>
            <person name="Albersmeier A."/>
            <person name="Kalinowski J."/>
            <person name="Ruckert C."/>
        </authorList>
    </citation>
    <scope>NUCLEOTIDE SEQUENCE</scope>
    <source>
        <strain evidence="7">JCM 3090</strain>
    </source>
</reference>
<dbReference type="RefSeq" id="WP_189168688.1">
    <property type="nucleotide sequence ID" value="NZ_BMQB01000001.1"/>
</dbReference>
<keyword evidence="8" id="KW-1185">Reference proteome</keyword>
<feature type="transmembrane region" description="Helical" evidence="5">
    <location>
        <begin position="36"/>
        <end position="63"/>
    </location>
</feature>
<evidence type="ECO:0000256" key="5">
    <source>
        <dbReference type="SAM" id="Phobius"/>
    </source>
</evidence>
<dbReference type="InterPro" id="IPR012340">
    <property type="entry name" value="NA-bd_OB-fold"/>
</dbReference>
<dbReference type="PANTHER" id="PTHR33507:SF3">
    <property type="entry name" value="INNER MEMBRANE PROTEIN YBBJ"/>
    <property type="match status" value="1"/>
</dbReference>
<dbReference type="GO" id="GO:0005886">
    <property type="term" value="C:plasma membrane"/>
    <property type="evidence" value="ECO:0007669"/>
    <property type="project" value="TreeGrafter"/>
</dbReference>